<dbReference type="RefSeq" id="WP_152169290.1">
    <property type="nucleotide sequence ID" value="NZ_CP045096.1"/>
</dbReference>
<reference evidence="1 2" key="1">
    <citation type="submission" date="2019-10" db="EMBL/GenBank/DDBJ databases">
        <title>Streptomyces sp. strain GY16 isolated from leaves of Broussonetia papyrifera.</title>
        <authorList>
            <person name="Mo P."/>
        </authorList>
    </citation>
    <scope>NUCLEOTIDE SEQUENCE [LARGE SCALE GENOMIC DNA]</scope>
    <source>
        <strain evidence="1 2">GY16</strain>
    </source>
</reference>
<dbReference type="AlphaFoldDB" id="A0A5P8K3U4"/>
<dbReference type="EMBL" id="CP045096">
    <property type="protein sequence ID" value="QFQ97811.1"/>
    <property type="molecule type" value="Genomic_DNA"/>
</dbReference>
<protein>
    <submittedName>
        <fullName evidence="1">Uncharacterized protein</fullName>
    </submittedName>
</protein>
<accession>A0A5P8K3U4</accession>
<dbReference type="Proteomes" id="UP000327294">
    <property type="component" value="Chromosome"/>
</dbReference>
<gene>
    <name evidence="1" type="ORF">F9278_18050</name>
</gene>
<evidence type="ECO:0000313" key="2">
    <source>
        <dbReference type="Proteomes" id="UP000327294"/>
    </source>
</evidence>
<organism evidence="1 2">
    <name type="scientific">Streptomyces phaeolivaceus</name>
    <dbReference type="NCBI Taxonomy" id="2653200"/>
    <lineage>
        <taxon>Bacteria</taxon>
        <taxon>Bacillati</taxon>
        <taxon>Actinomycetota</taxon>
        <taxon>Actinomycetes</taxon>
        <taxon>Kitasatosporales</taxon>
        <taxon>Streptomycetaceae</taxon>
        <taxon>Streptomyces</taxon>
    </lineage>
</organism>
<sequence length="180" mass="20002">MGVYEDIGTRLNYAEENIATIKAELVTVAHSTNITKPEINGIVGEFVGANFGFKIFNMEKTLFDYQEIQDRKVGLLSTQLKDRIDKLLGDWPADSGGIIADHDKRIKKAQETADRADRSATEGKRIAAGADRKINSMVSGVQREGQARPRPVREVRELRDAATVLNQLEHRVNRLVAALS</sequence>
<keyword evidence="2" id="KW-1185">Reference proteome</keyword>
<evidence type="ECO:0000313" key="1">
    <source>
        <dbReference type="EMBL" id="QFQ97811.1"/>
    </source>
</evidence>
<dbReference type="KEGG" id="sphv:F9278_18050"/>
<proteinExistence type="predicted"/>
<name>A0A5P8K3U4_9ACTN</name>